<feature type="region of interest" description="Disordered" evidence="7">
    <location>
        <begin position="297"/>
        <end position="320"/>
    </location>
</feature>
<feature type="compositionally biased region" description="Low complexity" evidence="7">
    <location>
        <begin position="26"/>
        <end position="38"/>
    </location>
</feature>
<evidence type="ECO:0000256" key="5">
    <source>
        <dbReference type="ARBA" id="ARBA00023163"/>
    </source>
</evidence>
<dbReference type="PROSITE" id="PS50280">
    <property type="entry name" value="SET"/>
    <property type="match status" value="1"/>
</dbReference>
<feature type="domain" description="Post-SET" evidence="9">
    <location>
        <begin position="1756"/>
        <end position="1772"/>
    </location>
</feature>
<feature type="region of interest" description="Disordered" evidence="7">
    <location>
        <begin position="1"/>
        <end position="179"/>
    </location>
</feature>
<dbReference type="GO" id="GO:0032259">
    <property type="term" value="P:methylation"/>
    <property type="evidence" value="ECO:0007669"/>
    <property type="project" value="UniProtKB-KW"/>
</dbReference>
<feature type="region of interest" description="Disordered" evidence="7">
    <location>
        <begin position="904"/>
        <end position="946"/>
    </location>
</feature>
<feature type="region of interest" description="Disordered" evidence="7">
    <location>
        <begin position="341"/>
        <end position="399"/>
    </location>
</feature>
<reference evidence="10 11" key="1">
    <citation type="submission" date="2015-12" db="EMBL/GenBank/DDBJ databases">
        <title>The genome of Folsomia candida.</title>
        <authorList>
            <person name="Faddeeva A."/>
            <person name="Derks M.F."/>
            <person name="Anvar Y."/>
            <person name="Smit S."/>
            <person name="Van Straalen N."/>
            <person name="Roelofs D."/>
        </authorList>
    </citation>
    <scope>NUCLEOTIDE SEQUENCE [LARGE SCALE GENOMIC DNA]</scope>
    <source>
        <strain evidence="10 11">VU population</strain>
        <tissue evidence="10">Whole body</tissue>
    </source>
</reference>
<feature type="coiled-coil region" evidence="6">
    <location>
        <begin position="591"/>
        <end position="620"/>
    </location>
</feature>
<keyword evidence="1 10" id="KW-0489">Methyltransferase</keyword>
<dbReference type="Gene3D" id="2.170.270.10">
    <property type="entry name" value="SET domain"/>
    <property type="match status" value="1"/>
</dbReference>
<evidence type="ECO:0000256" key="6">
    <source>
        <dbReference type="SAM" id="Coils"/>
    </source>
</evidence>
<dbReference type="InterPro" id="IPR017956">
    <property type="entry name" value="AT_hook_DNA-bd_motif"/>
</dbReference>
<evidence type="ECO:0000256" key="4">
    <source>
        <dbReference type="ARBA" id="ARBA00023015"/>
    </source>
</evidence>
<keyword evidence="5" id="KW-0804">Transcription</keyword>
<keyword evidence="3" id="KW-0949">S-adenosyl-L-methionine</keyword>
<dbReference type="GO" id="GO:0003677">
    <property type="term" value="F:DNA binding"/>
    <property type="evidence" value="ECO:0007669"/>
    <property type="project" value="InterPro"/>
</dbReference>
<dbReference type="SMART" id="SM00317">
    <property type="entry name" value="SET"/>
    <property type="match status" value="1"/>
</dbReference>
<dbReference type="Pfam" id="PF00856">
    <property type="entry name" value="SET"/>
    <property type="match status" value="1"/>
</dbReference>
<name>A0A226ECI9_FOLCA</name>
<evidence type="ECO:0000313" key="11">
    <source>
        <dbReference type="Proteomes" id="UP000198287"/>
    </source>
</evidence>
<evidence type="ECO:0000259" key="9">
    <source>
        <dbReference type="PROSITE" id="PS50868"/>
    </source>
</evidence>
<feature type="compositionally biased region" description="Polar residues" evidence="7">
    <location>
        <begin position="1027"/>
        <end position="1036"/>
    </location>
</feature>
<feature type="region of interest" description="Disordered" evidence="7">
    <location>
        <begin position="460"/>
        <end position="486"/>
    </location>
</feature>
<evidence type="ECO:0000256" key="1">
    <source>
        <dbReference type="ARBA" id="ARBA00022603"/>
    </source>
</evidence>
<feature type="compositionally biased region" description="Polar residues" evidence="7">
    <location>
        <begin position="1247"/>
        <end position="1261"/>
    </location>
</feature>
<protein>
    <submittedName>
        <fullName evidence="10">Histone-lysine N-methyltransferase trithorax</fullName>
    </submittedName>
</protein>
<feature type="compositionally biased region" description="Polar residues" evidence="7">
    <location>
        <begin position="205"/>
        <end position="218"/>
    </location>
</feature>
<feature type="compositionally biased region" description="Polar residues" evidence="7">
    <location>
        <begin position="297"/>
        <end position="311"/>
    </location>
</feature>
<keyword evidence="11" id="KW-1185">Reference proteome</keyword>
<dbReference type="EMBL" id="LNIX01000005">
    <property type="protein sequence ID" value="OXA54406.1"/>
    <property type="molecule type" value="Genomic_DNA"/>
</dbReference>
<dbReference type="InterPro" id="IPR046341">
    <property type="entry name" value="SET_dom_sf"/>
</dbReference>
<accession>A0A226ECI9</accession>
<feature type="compositionally biased region" description="Polar residues" evidence="7">
    <location>
        <begin position="167"/>
        <end position="177"/>
    </location>
</feature>
<dbReference type="PANTHER" id="PTHR45838:SF4">
    <property type="entry name" value="HISTONE-LYSINE N-METHYLTRANSFERASE TRITHORAX"/>
    <property type="match status" value="1"/>
</dbReference>
<feature type="region of interest" description="Disordered" evidence="7">
    <location>
        <begin position="1095"/>
        <end position="1116"/>
    </location>
</feature>
<dbReference type="GO" id="GO:0045893">
    <property type="term" value="P:positive regulation of DNA-templated transcription"/>
    <property type="evidence" value="ECO:0007669"/>
    <property type="project" value="TreeGrafter"/>
</dbReference>
<evidence type="ECO:0000256" key="2">
    <source>
        <dbReference type="ARBA" id="ARBA00022679"/>
    </source>
</evidence>
<dbReference type="PROSITE" id="PS50868">
    <property type="entry name" value="POST_SET"/>
    <property type="match status" value="1"/>
</dbReference>
<feature type="compositionally biased region" description="Low complexity" evidence="7">
    <location>
        <begin position="830"/>
        <end position="843"/>
    </location>
</feature>
<feature type="domain" description="SET" evidence="8">
    <location>
        <begin position="1634"/>
        <end position="1750"/>
    </location>
</feature>
<feature type="compositionally biased region" description="Acidic residues" evidence="7">
    <location>
        <begin position="13"/>
        <end position="25"/>
    </location>
</feature>
<gene>
    <name evidence="10" type="ORF">Fcan01_10280</name>
</gene>
<feature type="compositionally biased region" description="Polar residues" evidence="7">
    <location>
        <begin position="1158"/>
        <end position="1170"/>
    </location>
</feature>
<dbReference type="STRING" id="158441.A0A226ECI9"/>
<dbReference type="SUPFAM" id="SSF82199">
    <property type="entry name" value="SET domain"/>
    <property type="match status" value="1"/>
</dbReference>
<feature type="compositionally biased region" description="Basic and acidic residues" evidence="7">
    <location>
        <begin position="1"/>
        <end position="12"/>
    </location>
</feature>
<dbReference type="PRINTS" id="PR00929">
    <property type="entry name" value="ATHOOK"/>
</dbReference>
<dbReference type="Proteomes" id="UP000198287">
    <property type="component" value="Unassembled WGS sequence"/>
</dbReference>
<dbReference type="InterPro" id="IPR003616">
    <property type="entry name" value="Post-SET_dom"/>
</dbReference>
<keyword evidence="4" id="KW-0805">Transcription regulation</keyword>
<evidence type="ECO:0000256" key="3">
    <source>
        <dbReference type="ARBA" id="ARBA00022691"/>
    </source>
</evidence>
<evidence type="ECO:0000259" key="8">
    <source>
        <dbReference type="PROSITE" id="PS50280"/>
    </source>
</evidence>
<feature type="compositionally biased region" description="Low complexity" evidence="7">
    <location>
        <begin position="961"/>
        <end position="975"/>
    </location>
</feature>
<dbReference type="InterPro" id="IPR001214">
    <property type="entry name" value="SET_dom"/>
</dbReference>
<feature type="region of interest" description="Disordered" evidence="7">
    <location>
        <begin position="205"/>
        <end position="275"/>
    </location>
</feature>
<dbReference type="SMART" id="SM00384">
    <property type="entry name" value="AT_hook"/>
    <property type="match status" value="3"/>
</dbReference>
<feature type="compositionally biased region" description="Low complexity" evidence="7">
    <location>
        <begin position="149"/>
        <end position="159"/>
    </location>
</feature>
<feature type="compositionally biased region" description="Acidic residues" evidence="7">
    <location>
        <begin position="369"/>
        <end position="378"/>
    </location>
</feature>
<feature type="compositionally biased region" description="Low complexity" evidence="7">
    <location>
        <begin position="1095"/>
        <end position="1113"/>
    </location>
</feature>
<keyword evidence="2 10" id="KW-0808">Transferase</keyword>
<evidence type="ECO:0000256" key="7">
    <source>
        <dbReference type="SAM" id="MobiDB-lite"/>
    </source>
</evidence>
<keyword evidence="6" id="KW-0175">Coiled coil</keyword>
<feature type="compositionally biased region" description="Acidic residues" evidence="7">
    <location>
        <begin position="347"/>
        <end position="361"/>
    </location>
</feature>
<dbReference type="GO" id="GO:0042800">
    <property type="term" value="F:histone H3K4 methyltransferase activity"/>
    <property type="evidence" value="ECO:0007669"/>
    <property type="project" value="TreeGrafter"/>
</dbReference>
<dbReference type="OrthoDB" id="308383at2759"/>
<sequence length="1772" mass="199815">MRRIHQLDRGYDKDDDYVAEEEDESVSSSDYSSTTTDSTDSENDDDEKNVASERRNSQRLQQNSKTSAQHDDKTNQQKIRTRRQNQVTTSNHKSKPLQKFELMADEEKPKRKRGRPPKDPNLVPSPTQRGRGRPPATKNEPKSPPKKPTPQQQHQLHPPYLDHQRNYDSNLSSTSVTCPKCRKPYENADALKNHAFWCDNSTRMTRSKRTGSTSSNTKKVVKQNKKINDTNGGNIDAATKHRGRPGKAKLNNDPSESPHYEEANQLSEPTNEPVIPNLIDDEVADKFGLMPTEADVENNSTQKLDVASNDNNIDDDDGPASCPKCHARYRKLVSLLNHMPTCVGSGSEEEEEEEDEDDESSDTQMGQEFDTEIQEISEEQVREEISPENESCSPELSPAQLPLPERIQDQERVPSPQMNSAHHSLHHDTNSFRIQQQQLVQGQLQTQILPTLPPLPQTITVGGNLISPPSNLPQYDTGQGRQQQLPQQYKIMQQQQEIQRQNQQPIQQPQILQQQQQKLLLQQQPPVQQQILLQQQHQQQIPQPQQPPPQILLQQQYQQVLQQQHQHILQQQLLQQEQKQQQKHQILLQQQQQILLQRQKQQQQRQQQQQQQLHSRLQNQPQPLQQEEMTTILQDTVTGQLYRINIPIPFHQQQQRPTCFTLPGQEFQLHQQSHDNHPAPQTVPVGVGQMQQQHQLPHTHNNNISQPQPPVLNASPLHNPLQLQDVSPQLNSIQLQAQQLQMNTHGRQIQNRITSTPPPLSHSLHSNIPAQISQISQAMNFPHNQQRTHENPTLFHSNSSTSLSTFPFMQRSLPEQSVITDNITNTMITQQQSQQISTPIQQQHPLSPAVASSTSNNAGISLQHVRLPHVFQSSSPLSQASEPSGPAQYLSAVEADGNLSLSFDPKLMHPYGPQPRLPHPLQFAQHQSPTGLSLNTHQQLQLAQQRAFHHTQVQQLYQNQSLQQNQSPQQNQQSNDPLTQSSFPNCFGHSQPELPQHSIPSQPTKLGPDASFHSLPTASPVAGMLHPSSSVATGRQVNETQQPVSVEGNVLQPQLLKPSQLQTYHEQQQQIQQHVMLESLQRQVQLQTMSYNLGSQVHHQQHSSQPHSSNQVPTTSFQLQFPSGGIILQQNQGMEKFRKVLPATASHVLRPIEPKPAPQSSGEPGTNHSPGNLAKSHLANMILQKNQTQFINTSQSEPHFNTFLAQNVQQAHPNLRKNPILTAVVRPMEHPLQKLSHQISQIESTFNSLTSSGGNATQIQPNDVPVSRPVDESLPEPVDDSNTHGTISQTPTPMPMPTIPTPTVMTTQKYTTGEAERPPLSTLQESRPTPPNPEETPPRPRQKRKAITSTNSSPSKSVLSPPKPIQLTLKRNERGGSYSVKHISETKPEANSKFKSLKIRARITSGELEGTMTNVVVEPKIHLIPIPDQDGDEGDSNLTITEDGEGASSVIPSIPVNYAVHGETPKLAYRAVIVYEVSHGSTLIFRSSDVRAIWCQIFETAQGIRLKRNLPPISYPATTVSLVHMFNVLGLTHRAVQFLLNHLPPPDKETPFKGLPLRKEIEPDQESGVDAVNESGCARTEGYTGRKAFDMFGWLASKHRKPLEKMPSMGEEIWKPIGLPLTQRYRNLKERTENTLVVMWSIIHGRGLYTRRDIDKGDIIIEYAGEVIRSPVCDQREKFYETKGIGCYMFRIDDEYIIDATMKGNAARFINHSCDPNCESKSLRMSGTERIVILALRKIFSGEELTYDYKFEKEVDKIPCACASRKCRKYLN</sequence>
<feature type="region of interest" description="Disordered" evidence="7">
    <location>
        <begin position="830"/>
        <end position="854"/>
    </location>
</feature>
<dbReference type="PANTHER" id="PTHR45838">
    <property type="entry name" value="HISTONE-LYSINE-N-METHYLTRANSFERASE 2 KMT2 FAMILY MEMBER"/>
    <property type="match status" value="1"/>
</dbReference>
<feature type="compositionally biased region" description="Polar residues" evidence="7">
    <location>
        <begin position="924"/>
        <end position="944"/>
    </location>
</feature>
<proteinExistence type="predicted"/>
<feature type="region of interest" description="Disordered" evidence="7">
    <location>
        <begin position="1247"/>
        <end position="1384"/>
    </location>
</feature>
<feature type="compositionally biased region" description="Polar residues" evidence="7">
    <location>
        <begin position="467"/>
        <end position="477"/>
    </location>
</feature>
<organism evidence="10 11">
    <name type="scientific">Folsomia candida</name>
    <name type="common">Springtail</name>
    <dbReference type="NCBI Taxonomy" id="158441"/>
    <lineage>
        <taxon>Eukaryota</taxon>
        <taxon>Metazoa</taxon>
        <taxon>Ecdysozoa</taxon>
        <taxon>Arthropoda</taxon>
        <taxon>Hexapoda</taxon>
        <taxon>Collembola</taxon>
        <taxon>Entomobryomorpha</taxon>
        <taxon>Isotomoidea</taxon>
        <taxon>Isotomidae</taxon>
        <taxon>Proisotominae</taxon>
        <taxon>Folsomia</taxon>
    </lineage>
</organism>
<feature type="region of interest" description="Disordered" evidence="7">
    <location>
        <begin position="961"/>
        <end position="1036"/>
    </location>
</feature>
<feature type="compositionally biased region" description="Polar residues" evidence="7">
    <location>
        <begin position="58"/>
        <end position="67"/>
    </location>
</feature>
<evidence type="ECO:0000313" key="10">
    <source>
        <dbReference type="EMBL" id="OXA54406.1"/>
    </source>
</evidence>
<feature type="region of interest" description="Disordered" evidence="7">
    <location>
        <begin position="1151"/>
        <end position="1173"/>
    </location>
</feature>
<comment type="caution">
    <text evidence="10">The sequence shown here is derived from an EMBL/GenBank/DDBJ whole genome shotgun (WGS) entry which is preliminary data.</text>
</comment>
<dbReference type="GO" id="GO:0035097">
    <property type="term" value="C:histone methyltransferase complex"/>
    <property type="evidence" value="ECO:0007669"/>
    <property type="project" value="TreeGrafter"/>
</dbReference>